<dbReference type="CDD" id="cd07067">
    <property type="entry name" value="HP_PGM_like"/>
    <property type="match status" value="1"/>
</dbReference>
<evidence type="ECO:0000256" key="1">
    <source>
        <dbReference type="SAM" id="MobiDB-lite"/>
    </source>
</evidence>
<evidence type="ECO:0000259" key="2">
    <source>
        <dbReference type="PROSITE" id="PS50879"/>
    </source>
</evidence>
<dbReference type="PROSITE" id="PS50879">
    <property type="entry name" value="RNASE_H_1"/>
    <property type="match status" value="1"/>
</dbReference>
<dbReference type="NCBIfam" id="NF005567">
    <property type="entry name" value="PRK07238.1"/>
    <property type="match status" value="1"/>
</dbReference>
<dbReference type="InterPro" id="IPR014636">
    <property type="entry name" value="RNaseH/PGlycerate_mutase"/>
</dbReference>
<dbReference type="InterPro" id="IPR012337">
    <property type="entry name" value="RNaseH-like_sf"/>
</dbReference>
<gene>
    <name evidence="3" type="ORF">QWY29_10780</name>
</gene>
<feature type="region of interest" description="Disordered" evidence="1">
    <location>
        <begin position="1"/>
        <end position="20"/>
    </location>
</feature>
<reference evidence="3" key="1">
    <citation type="submission" date="2023-06" db="EMBL/GenBank/DDBJ databases">
        <title>Draft genome sequence of Nocardioides sp. SOB72.</title>
        <authorList>
            <person name="Zhang G."/>
        </authorList>
    </citation>
    <scope>NUCLEOTIDE SEQUENCE</scope>
    <source>
        <strain evidence="3">SOB72</strain>
    </source>
</reference>
<dbReference type="PANTHER" id="PTHR48100">
    <property type="entry name" value="BROAD-SPECIFICITY PHOSPHATASE YOR283W-RELATED"/>
    <property type="match status" value="1"/>
</dbReference>
<dbReference type="InterPro" id="IPR002156">
    <property type="entry name" value="RNaseH_domain"/>
</dbReference>
<dbReference type="Gene3D" id="3.30.420.10">
    <property type="entry name" value="Ribonuclease H-like superfamily/Ribonuclease H"/>
    <property type="match status" value="1"/>
</dbReference>
<dbReference type="PIRSF" id="PIRSF036922">
    <property type="entry name" value="RNaseH_PGAM"/>
    <property type="match status" value="1"/>
</dbReference>
<dbReference type="SMART" id="SM00855">
    <property type="entry name" value="PGAM"/>
    <property type="match status" value="1"/>
</dbReference>
<sequence>MISRSVVVEADGGSRGNPGPAAYGAVLKDADTGEVIAEDGSTIGRATNNVAEYSGLIAGLRLAVEHAPGASVEVRMDSKLVVEQMSGRWKIKHPDMQPLAAEAKQLAPAGTTYTWVPRARNSHADRLANEALDGLRSGVTVAGAVASGREVLDEDSLIEEIESPEAAAAGDAPASIQSQARGWSAGTGAPTTLVLVRHGVTAHTKEKRFSGGLASANPGLSEEGRAQVRATAEWLQPLGERVAAVVASPVRRTRESAEIVAEVLGRPLEEEPGFAEMEFGTWDGLTFAEVAEQDQAGLDAWLGSLDVAAGGGESFRTVQERVLTGLDRVLDRHAGRAVVVVSHVTPIKTLVAHAVDAPLDAVFRMELTPASVTVLSFFPAQQGEDGEEGGRRGSMRLFNALPPGSGLVADLGRW</sequence>
<dbReference type="Gene3D" id="3.40.50.1240">
    <property type="entry name" value="Phosphoglycerate mutase-like"/>
    <property type="match status" value="1"/>
</dbReference>
<dbReference type="PANTHER" id="PTHR48100:SF1">
    <property type="entry name" value="HISTIDINE PHOSPHATASE FAMILY PROTEIN-RELATED"/>
    <property type="match status" value="1"/>
</dbReference>
<dbReference type="RefSeq" id="WP_336621838.1">
    <property type="nucleotide sequence ID" value="NZ_JAUHJR010000003.1"/>
</dbReference>
<evidence type="ECO:0000313" key="3">
    <source>
        <dbReference type="EMBL" id="MDN4161836.1"/>
    </source>
</evidence>
<dbReference type="InterPro" id="IPR036397">
    <property type="entry name" value="RNaseH_sf"/>
</dbReference>
<dbReference type="Pfam" id="PF00300">
    <property type="entry name" value="His_Phos_1"/>
    <property type="match status" value="1"/>
</dbReference>
<protein>
    <submittedName>
        <fullName evidence="3">Bifunctional RNase H/acid phosphatase</fullName>
    </submittedName>
</protein>
<name>A0ABT8EUI7_9ACTN</name>
<dbReference type="SUPFAM" id="SSF53254">
    <property type="entry name" value="Phosphoglycerate mutase-like"/>
    <property type="match status" value="1"/>
</dbReference>
<dbReference type="Pfam" id="PF13456">
    <property type="entry name" value="RVT_3"/>
    <property type="match status" value="1"/>
</dbReference>
<feature type="domain" description="RNase H type-1" evidence="2">
    <location>
        <begin position="2"/>
        <end position="141"/>
    </location>
</feature>
<dbReference type="InterPro" id="IPR013078">
    <property type="entry name" value="His_Pase_superF_clade-1"/>
</dbReference>
<dbReference type="InterPro" id="IPR050275">
    <property type="entry name" value="PGM_Phosphatase"/>
</dbReference>
<accession>A0ABT8EUI7</accession>
<dbReference type="InterPro" id="IPR029033">
    <property type="entry name" value="His_PPase_superfam"/>
</dbReference>
<comment type="caution">
    <text evidence="3">The sequence shown here is derived from an EMBL/GenBank/DDBJ whole genome shotgun (WGS) entry which is preliminary data.</text>
</comment>
<keyword evidence="4" id="KW-1185">Reference proteome</keyword>
<organism evidence="3 4">
    <name type="scientific">Nocardioides abyssi</name>
    <dbReference type="NCBI Taxonomy" id="3058370"/>
    <lineage>
        <taxon>Bacteria</taxon>
        <taxon>Bacillati</taxon>
        <taxon>Actinomycetota</taxon>
        <taxon>Actinomycetes</taxon>
        <taxon>Propionibacteriales</taxon>
        <taxon>Nocardioidaceae</taxon>
        <taxon>Nocardioides</taxon>
    </lineage>
</organism>
<evidence type="ECO:0000313" key="4">
    <source>
        <dbReference type="Proteomes" id="UP001168537"/>
    </source>
</evidence>
<dbReference type="SUPFAM" id="SSF53098">
    <property type="entry name" value="Ribonuclease H-like"/>
    <property type="match status" value="1"/>
</dbReference>
<dbReference type="EMBL" id="JAUHJR010000003">
    <property type="protein sequence ID" value="MDN4161836.1"/>
    <property type="molecule type" value="Genomic_DNA"/>
</dbReference>
<dbReference type="Proteomes" id="UP001168537">
    <property type="component" value="Unassembled WGS sequence"/>
</dbReference>
<dbReference type="CDD" id="cd09279">
    <property type="entry name" value="RNase_HI_like"/>
    <property type="match status" value="1"/>
</dbReference>
<proteinExistence type="predicted"/>